<dbReference type="SUPFAM" id="SSF46785">
    <property type="entry name" value="Winged helix' DNA-binding domain"/>
    <property type="match status" value="1"/>
</dbReference>
<evidence type="ECO:0000313" key="2">
    <source>
        <dbReference type="EMBL" id="MCF2528798.1"/>
    </source>
</evidence>
<evidence type="ECO:0000256" key="1">
    <source>
        <dbReference type="ARBA" id="ARBA00006479"/>
    </source>
</evidence>
<reference evidence="2" key="1">
    <citation type="submission" date="2022-01" db="EMBL/GenBank/DDBJ databases">
        <title>Genome-Based Taxonomic Classification of the Phylum Actinobacteria.</title>
        <authorList>
            <person name="Gao Y."/>
        </authorList>
    </citation>
    <scope>NUCLEOTIDE SEQUENCE</scope>
    <source>
        <strain evidence="2">KLBMP 8922</strain>
    </source>
</reference>
<dbReference type="AlphaFoldDB" id="A0AA41PZQ1"/>
<keyword evidence="3" id="KW-1185">Reference proteome</keyword>
<dbReference type="EMBL" id="JAKFHA010000008">
    <property type="protein sequence ID" value="MCF2528798.1"/>
    <property type="molecule type" value="Genomic_DNA"/>
</dbReference>
<protein>
    <submittedName>
        <fullName evidence="2">ROK family protein</fullName>
    </submittedName>
</protein>
<gene>
    <name evidence="2" type="ORF">LZ495_16465</name>
</gene>
<dbReference type="InterPro" id="IPR000600">
    <property type="entry name" value="ROK"/>
</dbReference>
<dbReference type="Proteomes" id="UP001165378">
    <property type="component" value="Unassembled WGS sequence"/>
</dbReference>
<dbReference type="RefSeq" id="WP_235052963.1">
    <property type="nucleotide sequence ID" value="NZ_JAKFHA010000008.1"/>
</dbReference>
<accession>A0AA41PZQ1</accession>
<dbReference type="Gene3D" id="3.30.420.40">
    <property type="match status" value="2"/>
</dbReference>
<proteinExistence type="inferred from homology"/>
<dbReference type="Gene3D" id="1.10.10.10">
    <property type="entry name" value="Winged helix-like DNA-binding domain superfamily/Winged helix DNA-binding domain"/>
    <property type="match status" value="1"/>
</dbReference>
<dbReference type="PANTHER" id="PTHR18964">
    <property type="entry name" value="ROK (REPRESSOR, ORF, KINASE) FAMILY"/>
    <property type="match status" value="1"/>
</dbReference>
<organism evidence="2 3">
    <name type="scientific">Yinghuangia soli</name>
    <dbReference type="NCBI Taxonomy" id="2908204"/>
    <lineage>
        <taxon>Bacteria</taxon>
        <taxon>Bacillati</taxon>
        <taxon>Actinomycetota</taxon>
        <taxon>Actinomycetes</taxon>
        <taxon>Kitasatosporales</taxon>
        <taxon>Streptomycetaceae</taxon>
        <taxon>Yinghuangia</taxon>
    </lineage>
</organism>
<dbReference type="SUPFAM" id="SSF53067">
    <property type="entry name" value="Actin-like ATPase domain"/>
    <property type="match status" value="2"/>
</dbReference>
<dbReference type="PANTHER" id="PTHR18964:SF149">
    <property type="entry name" value="BIFUNCTIONAL UDP-N-ACETYLGLUCOSAMINE 2-EPIMERASE_N-ACETYLMANNOSAMINE KINASE"/>
    <property type="match status" value="1"/>
</dbReference>
<dbReference type="Pfam" id="PF00480">
    <property type="entry name" value="ROK"/>
    <property type="match status" value="1"/>
</dbReference>
<dbReference type="InterPro" id="IPR036390">
    <property type="entry name" value="WH_DNA-bd_sf"/>
</dbReference>
<dbReference type="InterPro" id="IPR043129">
    <property type="entry name" value="ATPase_NBD"/>
</dbReference>
<dbReference type="InterPro" id="IPR036388">
    <property type="entry name" value="WH-like_DNA-bd_sf"/>
</dbReference>
<comment type="similarity">
    <text evidence="1">Belongs to the ROK (NagC/XylR) family.</text>
</comment>
<name>A0AA41PZQ1_9ACTN</name>
<evidence type="ECO:0000313" key="3">
    <source>
        <dbReference type="Proteomes" id="UP001165378"/>
    </source>
</evidence>
<sequence>MRAAPTQEDIRRQNLGALLRRVHVHGPVTRAQLTAGMGLNRSTIGALTADLTEAGLILEEQPRDPAAGRGRPSLVVKVRSQRVYVLAFGVGVDRLVAARVGLGGVILDRREIERPGGQFSIDETVDRLAEFAARLGEAAAPEARCVGAAAAVPAVVARDGGELRYGPNIGWNAEPFGARLSAAAGRHVVIGNDGDLGALGEHTRGAAAGYDDVVYIHGDVGIGGGIIAGGRRLTGADGFAAEIGHMMVNPNGRECPCGSYGCWETEIGERALLRAARRGGPLGRESVHAAVDAAARGDKDAEEGLRTVGDWLGVGVANLVNLLNPRIVVFGGTLRMVYPATAAQVRSRINSTALATHREHLRLRTALLADDAPLHGAAELAFAGLFDNPIETSSA</sequence>
<comment type="caution">
    <text evidence="2">The sequence shown here is derived from an EMBL/GenBank/DDBJ whole genome shotgun (WGS) entry which is preliminary data.</text>
</comment>